<dbReference type="InterPro" id="IPR023408">
    <property type="entry name" value="MscS_beta-dom_sf"/>
</dbReference>
<dbReference type="EMBL" id="JAQMTI010000178">
    <property type="protein sequence ID" value="MDB9442624.1"/>
    <property type="molecule type" value="Genomic_DNA"/>
</dbReference>
<comment type="similarity">
    <text evidence="2">Belongs to the MscS (TC 1.A.23) family.</text>
</comment>
<evidence type="ECO:0000313" key="11">
    <source>
        <dbReference type="Proteomes" id="UP001211711"/>
    </source>
</evidence>
<evidence type="ECO:0000256" key="7">
    <source>
        <dbReference type="SAM" id="Phobius"/>
    </source>
</evidence>
<feature type="domain" description="Mechanosensitive ion channel MscS C-terminal" evidence="9">
    <location>
        <begin position="330"/>
        <end position="416"/>
    </location>
</feature>
<feature type="transmembrane region" description="Helical" evidence="7">
    <location>
        <begin position="212"/>
        <end position="232"/>
    </location>
</feature>
<evidence type="ECO:0000256" key="6">
    <source>
        <dbReference type="ARBA" id="ARBA00023136"/>
    </source>
</evidence>
<feature type="domain" description="Mechanosensitive ion channel MscS" evidence="8">
    <location>
        <begin position="258"/>
        <end position="322"/>
    </location>
</feature>
<evidence type="ECO:0000256" key="2">
    <source>
        <dbReference type="ARBA" id="ARBA00008017"/>
    </source>
</evidence>
<sequence>MLGKFLAITGSMIISIAPIPKATAQTPNNLPEIPESLHKTTFTKTTLTQPQQEKENQFLEQLAIASGTTIAMVIMSWGVRRFQKRLSNNLLKVSDSNSSEDQPITTLLNKQQERHLQEVKTRLFQLAQAGIWVSGSLIILGLFPATQALQIGILTIAKIPIKLIVVGVGTYLTVRFTYAIIDHFTSTIISGGALLTPETSERLQLRISTFSGVTKSITIIIWVGAGILMSLIALGINIVPLLAGAGLIGVAVSLASQNLIKDAINGFLIILEDQYALGDVITVGNVSGLVENLNLRMTQIRDAEGRLITIPNSEIKVVANLSSRWSRADLIIPVSYQTDIDKALKLIENVAIQMNQEPQWKRQIIETPSILGIDNFGDRGMMIRVWIKTQPLKQWDVAREYRRRLKIAFDEVGINIPVPQQSIWVNDVQLLSYQENGSSLH</sequence>
<dbReference type="SUPFAM" id="SSF50182">
    <property type="entry name" value="Sm-like ribonucleoproteins"/>
    <property type="match status" value="1"/>
</dbReference>
<keyword evidence="6 7" id="KW-0472">Membrane</keyword>
<evidence type="ECO:0000256" key="4">
    <source>
        <dbReference type="ARBA" id="ARBA00022692"/>
    </source>
</evidence>
<feature type="transmembrane region" description="Helical" evidence="7">
    <location>
        <begin position="62"/>
        <end position="79"/>
    </location>
</feature>
<dbReference type="InterPro" id="IPR045276">
    <property type="entry name" value="YbiO_bact"/>
</dbReference>
<dbReference type="Proteomes" id="UP001211711">
    <property type="component" value="Unassembled WGS sequence"/>
</dbReference>
<dbReference type="PANTHER" id="PTHR30460:SF0">
    <property type="entry name" value="MODERATE CONDUCTANCE MECHANOSENSITIVE CHANNEL YBIO"/>
    <property type="match status" value="1"/>
</dbReference>
<evidence type="ECO:0000256" key="3">
    <source>
        <dbReference type="ARBA" id="ARBA00022475"/>
    </source>
</evidence>
<dbReference type="SUPFAM" id="SSF82689">
    <property type="entry name" value="Mechanosensitive channel protein MscS (YggB), C-terminal domain"/>
    <property type="match status" value="1"/>
</dbReference>
<name>A0ABT4ZTN2_9CYAN</name>
<dbReference type="InterPro" id="IPR011014">
    <property type="entry name" value="MscS_channel_TM-2"/>
</dbReference>
<dbReference type="PANTHER" id="PTHR30460">
    <property type="entry name" value="MODERATE CONDUCTANCE MECHANOSENSITIVE CHANNEL YBIO"/>
    <property type="match status" value="1"/>
</dbReference>
<keyword evidence="3" id="KW-1003">Cell membrane</keyword>
<dbReference type="Gene3D" id="3.30.70.100">
    <property type="match status" value="1"/>
</dbReference>
<proteinExistence type="inferred from homology"/>
<dbReference type="Gene3D" id="2.30.30.60">
    <property type="match status" value="1"/>
</dbReference>
<evidence type="ECO:0000256" key="1">
    <source>
        <dbReference type="ARBA" id="ARBA00004651"/>
    </source>
</evidence>
<dbReference type="Gene3D" id="1.10.287.1260">
    <property type="match status" value="1"/>
</dbReference>
<keyword evidence="11" id="KW-1185">Reference proteome</keyword>
<accession>A0ABT4ZTN2</accession>
<dbReference type="InterPro" id="IPR049278">
    <property type="entry name" value="MS_channel_C"/>
</dbReference>
<comment type="subcellular location">
    <subcellularLocation>
        <location evidence="1">Cell membrane</location>
        <topology evidence="1">Multi-pass membrane protein</topology>
    </subcellularLocation>
</comment>
<dbReference type="SUPFAM" id="SSF82861">
    <property type="entry name" value="Mechanosensitive channel protein MscS (YggB), transmembrane region"/>
    <property type="match status" value="1"/>
</dbReference>
<dbReference type="Pfam" id="PF21082">
    <property type="entry name" value="MS_channel_3rd"/>
    <property type="match status" value="1"/>
</dbReference>
<organism evidence="10 11">
    <name type="scientific">Sphaerospermopsis kisseleviana CS-549</name>
    <dbReference type="NCBI Taxonomy" id="3021783"/>
    <lineage>
        <taxon>Bacteria</taxon>
        <taxon>Bacillati</taxon>
        <taxon>Cyanobacteriota</taxon>
        <taxon>Cyanophyceae</taxon>
        <taxon>Nostocales</taxon>
        <taxon>Aphanizomenonaceae</taxon>
        <taxon>Sphaerospermopsis</taxon>
        <taxon>Sphaerospermopsis kisseleviana</taxon>
    </lineage>
</organism>
<dbReference type="InterPro" id="IPR006685">
    <property type="entry name" value="MscS_channel_2nd"/>
</dbReference>
<evidence type="ECO:0000259" key="8">
    <source>
        <dbReference type="Pfam" id="PF00924"/>
    </source>
</evidence>
<gene>
    <name evidence="10" type="ORF">PN497_14805</name>
</gene>
<keyword evidence="4 7" id="KW-0812">Transmembrane</keyword>
<dbReference type="InterPro" id="IPR011066">
    <property type="entry name" value="MscS_channel_C_sf"/>
</dbReference>
<dbReference type="Pfam" id="PF00924">
    <property type="entry name" value="MS_channel_2nd"/>
    <property type="match status" value="1"/>
</dbReference>
<dbReference type="InterPro" id="IPR010920">
    <property type="entry name" value="LSM_dom_sf"/>
</dbReference>
<protein>
    <submittedName>
        <fullName evidence="10">Mechanosensitive ion channel family protein</fullName>
    </submittedName>
</protein>
<dbReference type="RefSeq" id="WP_272110533.1">
    <property type="nucleotide sequence ID" value="NZ_JAQMTI010000178.1"/>
</dbReference>
<evidence type="ECO:0000256" key="5">
    <source>
        <dbReference type="ARBA" id="ARBA00022989"/>
    </source>
</evidence>
<comment type="caution">
    <text evidence="10">The sequence shown here is derived from an EMBL/GenBank/DDBJ whole genome shotgun (WGS) entry which is preliminary data.</text>
</comment>
<keyword evidence="5 7" id="KW-1133">Transmembrane helix</keyword>
<feature type="transmembrane region" description="Helical" evidence="7">
    <location>
        <begin position="123"/>
        <end position="143"/>
    </location>
</feature>
<evidence type="ECO:0000259" key="9">
    <source>
        <dbReference type="Pfam" id="PF21082"/>
    </source>
</evidence>
<feature type="transmembrane region" description="Helical" evidence="7">
    <location>
        <begin position="149"/>
        <end position="174"/>
    </location>
</feature>
<reference evidence="10 11" key="1">
    <citation type="submission" date="2023-01" db="EMBL/GenBank/DDBJ databases">
        <title>Genomes from the Australian National Cyanobacteria Reference Collection.</title>
        <authorList>
            <person name="Willis A."/>
            <person name="Lee E.M.F."/>
        </authorList>
    </citation>
    <scope>NUCLEOTIDE SEQUENCE [LARGE SCALE GENOMIC DNA]</scope>
    <source>
        <strain evidence="10 11">CS-549</strain>
    </source>
</reference>
<evidence type="ECO:0000313" key="10">
    <source>
        <dbReference type="EMBL" id="MDB9442624.1"/>
    </source>
</evidence>